<name>A0ABT1J0X8_9ACTN</name>
<dbReference type="Proteomes" id="UP001206483">
    <property type="component" value="Unassembled WGS sequence"/>
</dbReference>
<evidence type="ECO:0000259" key="9">
    <source>
        <dbReference type="PROSITE" id="PS50850"/>
    </source>
</evidence>
<dbReference type="PANTHER" id="PTHR23513">
    <property type="entry name" value="INTEGRAL MEMBRANE EFFLUX PROTEIN-RELATED"/>
    <property type="match status" value="1"/>
</dbReference>
<dbReference type="Pfam" id="PF05977">
    <property type="entry name" value="MFS_3"/>
    <property type="match status" value="1"/>
</dbReference>
<comment type="subcellular location">
    <subcellularLocation>
        <location evidence="1">Cell membrane</location>
        <topology evidence="1">Multi-pass membrane protein</topology>
    </subcellularLocation>
</comment>
<evidence type="ECO:0000256" key="8">
    <source>
        <dbReference type="SAM" id="Phobius"/>
    </source>
</evidence>
<feature type="transmembrane region" description="Helical" evidence="8">
    <location>
        <begin position="337"/>
        <end position="366"/>
    </location>
</feature>
<dbReference type="RefSeq" id="WP_253799698.1">
    <property type="nucleotide sequence ID" value="NZ_BAAAUB010000023.1"/>
</dbReference>
<keyword evidence="5 8" id="KW-1133">Transmembrane helix</keyword>
<evidence type="ECO:0000256" key="5">
    <source>
        <dbReference type="ARBA" id="ARBA00022989"/>
    </source>
</evidence>
<organism evidence="10 11">
    <name type="scientific">Kitasatospora paracochleata</name>
    <dbReference type="NCBI Taxonomy" id="58354"/>
    <lineage>
        <taxon>Bacteria</taxon>
        <taxon>Bacillati</taxon>
        <taxon>Actinomycetota</taxon>
        <taxon>Actinomycetes</taxon>
        <taxon>Kitasatosporales</taxon>
        <taxon>Streptomycetaceae</taxon>
        <taxon>Kitasatospora</taxon>
    </lineage>
</organism>
<evidence type="ECO:0000256" key="6">
    <source>
        <dbReference type="ARBA" id="ARBA00023136"/>
    </source>
</evidence>
<comment type="caution">
    <text evidence="10">The sequence shown here is derived from an EMBL/GenBank/DDBJ whole genome shotgun (WGS) entry which is preliminary data.</text>
</comment>
<keyword evidence="2" id="KW-0813">Transport</keyword>
<dbReference type="InterPro" id="IPR036259">
    <property type="entry name" value="MFS_trans_sf"/>
</dbReference>
<evidence type="ECO:0000256" key="4">
    <source>
        <dbReference type="ARBA" id="ARBA00022692"/>
    </source>
</evidence>
<keyword evidence="4 8" id="KW-0812">Transmembrane</keyword>
<evidence type="ECO:0000256" key="1">
    <source>
        <dbReference type="ARBA" id="ARBA00004651"/>
    </source>
</evidence>
<feature type="transmembrane region" description="Helical" evidence="8">
    <location>
        <begin position="106"/>
        <end position="127"/>
    </location>
</feature>
<dbReference type="InterPro" id="IPR010290">
    <property type="entry name" value="TM_effector"/>
</dbReference>
<feature type="transmembrane region" description="Helical" evidence="8">
    <location>
        <begin position="248"/>
        <end position="271"/>
    </location>
</feature>
<protein>
    <submittedName>
        <fullName evidence="10">MFS family permease</fullName>
    </submittedName>
</protein>
<dbReference type="EMBL" id="JAMZDX010000004">
    <property type="protein sequence ID" value="MCP2311052.1"/>
    <property type="molecule type" value="Genomic_DNA"/>
</dbReference>
<accession>A0ABT1J0X8</accession>
<feature type="region of interest" description="Disordered" evidence="7">
    <location>
        <begin position="1"/>
        <end position="21"/>
    </location>
</feature>
<keyword evidence="6 8" id="KW-0472">Membrane</keyword>
<gene>
    <name evidence="10" type="ORF">FHR36_004215</name>
</gene>
<dbReference type="PROSITE" id="PS50850">
    <property type="entry name" value="MFS"/>
    <property type="match status" value="1"/>
</dbReference>
<evidence type="ECO:0000256" key="7">
    <source>
        <dbReference type="SAM" id="MobiDB-lite"/>
    </source>
</evidence>
<dbReference type="CDD" id="cd06173">
    <property type="entry name" value="MFS_MefA_like"/>
    <property type="match status" value="1"/>
</dbReference>
<dbReference type="SUPFAM" id="SSF103473">
    <property type="entry name" value="MFS general substrate transporter"/>
    <property type="match status" value="1"/>
</dbReference>
<dbReference type="InterPro" id="IPR020846">
    <property type="entry name" value="MFS_dom"/>
</dbReference>
<feature type="domain" description="Major facilitator superfamily (MFS) profile" evidence="9">
    <location>
        <begin position="245"/>
        <end position="441"/>
    </location>
</feature>
<sequence>MSATTESAPHPAPHPAPAEAPVEDAGRRLIPALLRVAEFRRYWTGQTISAVGDQVTGIVLPLVAVGTLHADAGWMGLLTAAGWLPSLLFALHAGTWADGRSDRRRVMIAADLARAVLLLTVPVAYLLDVLTLTQLFAVAFVMGSFSVLFDVCNAPLFVAVVPDGRYVEGNSLVNGSRAMSSAAGPGLGGALVQVLAAPLALVADALSFVASAFALGGIRPTEPPPEPRAPGRISAGLRFITTTPIMRAALLGTATLNLFTFMIAALFVLYATTELGLSAGLLGTVLSAGAVGGLLGAALTGRISRRIGLGRALVLGLIAYPAPLLLVPAAHGGTLPVVALLLAAVFLSGIGVMILDITIGSLFAAVIPDRLRSRVAGAYQAVNYGIRPLGSLLGGLLGSTLGLRPALWVAGIGALTSFLWLLPSPIPGLRSPADAEARKAP</sequence>
<feature type="transmembrane region" description="Helical" evidence="8">
    <location>
        <begin position="72"/>
        <end position="94"/>
    </location>
</feature>
<dbReference type="PANTHER" id="PTHR23513:SF6">
    <property type="entry name" value="MAJOR FACILITATOR SUPERFAMILY ASSOCIATED DOMAIN-CONTAINING PROTEIN"/>
    <property type="match status" value="1"/>
</dbReference>
<reference evidence="10 11" key="1">
    <citation type="submission" date="2022-06" db="EMBL/GenBank/DDBJ databases">
        <title>Sequencing the genomes of 1000 actinobacteria strains.</title>
        <authorList>
            <person name="Klenk H.-P."/>
        </authorList>
    </citation>
    <scope>NUCLEOTIDE SEQUENCE [LARGE SCALE GENOMIC DNA]</scope>
    <source>
        <strain evidence="10 11">DSM 41656</strain>
    </source>
</reference>
<keyword evidence="3" id="KW-1003">Cell membrane</keyword>
<evidence type="ECO:0000313" key="10">
    <source>
        <dbReference type="EMBL" id="MCP2311052.1"/>
    </source>
</evidence>
<evidence type="ECO:0000256" key="3">
    <source>
        <dbReference type="ARBA" id="ARBA00022475"/>
    </source>
</evidence>
<feature type="transmembrane region" description="Helical" evidence="8">
    <location>
        <begin position="312"/>
        <end position="331"/>
    </location>
</feature>
<keyword evidence="11" id="KW-1185">Reference proteome</keyword>
<dbReference type="Gene3D" id="1.20.1250.20">
    <property type="entry name" value="MFS general substrate transporter like domains"/>
    <property type="match status" value="1"/>
</dbReference>
<feature type="transmembrane region" description="Helical" evidence="8">
    <location>
        <begin position="277"/>
        <end position="300"/>
    </location>
</feature>
<feature type="transmembrane region" description="Helical" evidence="8">
    <location>
        <begin position="405"/>
        <end position="422"/>
    </location>
</feature>
<evidence type="ECO:0000313" key="11">
    <source>
        <dbReference type="Proteomes" id="UP001206483"/>
    </source>
</evidence>
<proteinExistence type="predicted"/>
<feature type="transmembrane region" description="Helical" evidence="8">
    <location>
        <begin position="378"/>
        <end position="399"/>
    </location>
</feature>
<evidence type="ECO:0000256" key="2">
    <source>
        <dbReference type="ARBA" id="ARBA00022448"/>
    </source>
</evidence>